<dbReference type="EMBL" id="VIWO01000011">
    <property type="protein sequence ID" value="TWF33885.1"/>
    <property type="molecule type" value="Genomic_DNA"/>
</dbReference>
<comment type="caution">
    <text evidence="2">The sequence shown here is derived from an EMBL/GenBank/DDBJ whole genome shotgun (WGS) entry which is preliminary data.</text>
</comment>
<name>A0A561P6X8_9BACT</name>
<evidence type="ECO:0000313" key="2">
    <source>
        <dbReference type="EMBL" id="TWF33885.1"/>
    </source>
</evidence>
<organism evidence="2 3">
    <name type="scientific">Chitinophaga polysaccharea</name>
    <dbReference type="NCBI Taxonomy" id="1293035"/>
    <lineage>
        <taxon>Bacteria</taxon>
        <taxon>Pseudomonadati</taxon>
        <taxon>Bacteroidota</taxon>
        <taxon>Chitinophagia</taxon>
        <taxon>Chitinophagales</taxon>
        <taxon>Chitinophagaceae</taxon>
        <taxon>Chitinophaga</taxon>
    </lineage>
</organism>
<keyword evidence="1" id="KW-0472">Membrane</keyword>
<accession>A0A561P6X8</accession>
<feature type="transmembrane region" description="Helical" evidence="1">
    <location>
        <begin position="29"/>
        <end position="49"/>
    </location>
</feature>
<reference evidence="2 3" key="1">
    <citation type="submission" date="2019-06" db="EMBL/GenBank/DDBJ databases">
        <title>Sorghum-associated microbial communities from plants grown in Nebraska, USA.</title>
        <authorList>
            <person name="Schachtman D."/>
        </authorList>
    </citation>
    <scope>NUCLEOTIDE SEQUENCE [LARGE SCALE GENOMIC DNA]</scope>
    <source>
        <strain evidence="2 3">1209</strain>
    </source>
</reference>
<dbReference type="Proteomes" id="UP000320811">
    <property type="component" value="Unassembled WGS sequence"/>
</dbReference>
<sequence length="55" mass="6366">MRCEGPECRILSLEIELNCMLKIYAIPKVFNLIPFLLSTLTYLFTTLSLKTKKTL</sequence>
<evidence type="ECO:0000313" key="3">
    <source>
        <dbReference type="Proteomes" id="UP000320811"/>
    </source>
</evidence>
<gene>
    <name evidence="2" type="ORF">FHW36_11175</name>
</gene>
<keyword evidence="3" id="KW-1185">Reference proteome</keyword>
<protein>
    <submittedName>
        <fullName evidence="2">Uncharacterized protein</fullName>
    </submittedName>
</protein>
<keyword evidence="1" id="KW-1133">Transmembrane helix</keyword>
<keyword evidence="1" id="KW-0812">Transmembrane</keyword>
<evidence type="ECO:0000256" key="1">
    <source>
        <dbReference type="SAM" id="Phobius"/>
    </source>
</evidence>
<proteinExistence type="predicted"/>
<dbReference type="AlphaFoldDB" id="A0A561P6X8"/>